<dbReference type="GO" id="GO:0006096">
    <property type="term" value="P:glycolytic process"/>
    <property type="evidence" value="ECO:0007669"/>
    <property type="project" value="UniProtKB-KW"/>
</dbReference>
<evidence type="ECO:0000256" key="5">
    <source>
        <dbReference type="ARBA" id="ARBA00022842"/>
    </source>
</evidence>
<dbReference type="SUPFAM" id="SSF53613">
    <property type="entry name" value="Ribokinase-like"/>
    <property type="match status" value="1"/>
</dbReference>
<gene>
    <name evidence="7" type="ORF">SCAL_001438</name>
</gene>
<evidence type="ECO:0000313" key="8">
    <source>
        <dbReference type="Proteomes" id="UP000186940"/>
    </source>
</evidence>
<accession>A0A1F2P873</accession>
<keyword evidence="6" id="KW-0324">Glycolysis</keyword>
<evidence type="ECO:0000256" key="3">
    <source>
        <dbReference type="ARBA" id="ARBA00022723"/>
    </source>
</evidence>
<keyword evidence="8" id="KW-1185">Reference proteome</keyword>
<dbReference type="EC" id="2.7.1.-" evidence="7"/>
<comment type="caution">
    <text evidence="7">The sequence shown here is derived from an EMBL/GenBank/DDBJ whole genome shotgun (WGS) entry which is preliminary data.</text>
</comment>
<dbReference type="InterPro" id="IPR007666">
    <property type="entry name" value="ADP_PFK/GK"/>
</dbReference>
<dbReference type="STRING" id="1838285.SCAL_001438"/>
<keyword evidence="4" id="KW-0418">Kinase</keyword>
<proteinExistence type="predicted"/>
<keyword evidence="5" id="KW-0460">Magnesium</keyword>
<evidence type="ECO:0000256" key="6">
    <source>
        <dbReference type="ARBA" id="ARBA00023152"/>
    </source>
</evidence>
<reference evidence="7" key="1">
    <citation type="submission" date="2016-05" db="EMBL/GenBank/DDBJ databases">
        <title>Microbial consortia oxidize butane by reversing methanogenesis.</title>
        <authorList>
            <person name="Laso-Perez R."/>
            <person name="Richter M."/>
            <person name="Wegener G."/>
            <person name="Musat F."/>
        </authorList>
    </citation>
    <scope>NUCLEOTIDE SEQUENCE [LARGE SCALE GENOMIC DNA]</scope>
    <source>
        <strain evidence="7">BOX2</strain>
    </source>
</reference>
<dbReference type="AlphaFoldDB" id="A0A1F2P873"/>
<keyword evidence="2 7" id="KW-0808">Transferase</keyword>
<dbReference type="Proteomes" id="UP000186940">
    <property type="component" value="Unassembled WGS sequence"/>
</dbReference>
<dbReference type="PANTHER" id="PTHR21208:SF1">
    <property type="entry name" value="ADP-DEPENDENT GLUCOKINASE"/>
    <property type="match status" value="1"/>
</dbReference>
<evidence type="ECO:0000256" key="4">
    <source>
        <dbReference type="ARBA" id="ARBA00022777"/>
    </source>
</evidence>
<sequence length="363" mass="39364">MSGLSDGGFILAFNSNIDAILRVSDELLESIRDTSIYPDLVQSMREGVGNEVSVDKETIKKLKEIFDTYHATRRIGGNAAIMAEVLSKLGVSPIILNRPAPSGGELVHFVFEFDLPSGGKERFIVNGGLEEEFVIDPAFVEDSIQEVDHMRGAIISGFHLLPDHGYSEKIDAVLDLIKRWKDKNPRLFIHCELGAFRSLIVAHELLTKIGGLLDSLGMNGEEFLALAESSGLEITPGVMIDRAGAVMDRYSLKRIVIHTEKFIVGLEQEGILAAFIRSLDFGAAVAAAYITKGEFPDLDEVLKVLHGIAPSQKAVVEGGGNLIAVTCGVYPVKSLKQAVGRGDVFTAGYVLGMVSNHPQNFVD</sequence>
<dbReference type="PANTHER" id="PTHR21208">
    <property type="entry name" value="ADP-DEPENDENT GLUCOKINASE"/>
    <property type="match status" value="1"/>
</dbReference>
<dbReference type="GO" id="GO:0016773">
    <property type="term" value="F:phosphotransferase activity, alcohol group as acceptor"/>
    <property type="evidence" value="ECO:0007669"/>
    <property type="project" value="InterPro"/>
</dbReference>
<dbReference type="Gene3D" id="3.40.1190.20">
    <property type="match status" value="1"/>
</dbReference>
<evidence type="ECO:0000313" key="7">
    <source>
        <dbReference type="EMBL" id="OFV67520.1"/>
    </source>
</evidence>
<dbReference type="GO" id="GO:0046872">
    <property type="term" value="F:metal ion binding"/>
    <property type="evidence" value="ECO:0007669"/>
    <property type="project" value="UniProtKB-KW"/>
</dbReference>
<dbReference type="PROSITE" id="PS51255">
    <property type="entry name" value="ADPK"/>
    <property type="match status" value="1"/>
</dbReference>
<dbReference type="InterPro" id="IPR029056">
    <property type="entry name" value="Ribokinase-like"/>
</dbReference>
<protein>
    <submittedName>
        <fullName evidence="7">ADP-specific phosphofructokinase</fullName>
        <ecNumber evidence="7">2.7.1.-</ecNumber>
    </submittedName>
</protein>
<evidence type="ECO:0000256" key="1">
    <source>
        <dbReference type="ARBA" id="ARBA00022490"/>
    </source>
</evidence>
<keyword evidence="3" id="KW-0479">Metal-binding</keyword>
<evidence type="ECO:0000256" key="2">
    <source>
        <dbReference type="ARBA" id="ARBA00022679"/>
    </source>
</evidence>
<organism evidence="7 8">
    <name type="scientific">Candidatus Syntropharchaeum caldarium</name>
    <dbReference type="NCBI Taxonomy" id="1838285"/>
    <lineage>
        <taxon>Archaea</taxon>
        <taxon>Methanobacteriati</taxon>
        <taxon>Methanobacteriota</taxon>
        <taxon>Stenosarchaea group</taxon>
        <taxon>Methanomicrobia</taxon>
        <taxon>Methanosarcinales</taxon>
        <taxon>ANME-2 cluster</taxon>
        <taxon>Candidatus Syntropharchaeum</taxon>
    </lineage>
</organism>
<dbReference type="EMBL" id="LYOS01000004">
    <property type="protein sequence ID" value="OFV67520.1"/>
    <property type="molecule type" value="Genomic_DNA"/>
</dbReference>
<dbReference type="GO" id="GO:0016301">
    <property type="term" value="F:kinase activity"/>
    <property type="evidence" value="ECO:0007669"/>
    <property type="project" value="UniProtKB-KW"/>
</dbReference>
<name>A0A1F2P873_9EURY</name>
<keyword evidence="1" id="KW-0963">Cytoplasm</keyword>
<dbReference type="Pfam" id="PF04587">
    <property type="entry name" value="ADP_PFK_GK"/>
    <property type="match status" value="2"/>
</dbReference>